<evidence type="ECO:0000256" key="7">
    <source>
        <dbReference type="SAM" id="MobiDB-lite"/>
    </source>
</evidence>
<accession>A0A1Y2HRJ3</accession>
<dbReference type="Proteomes" id="UP000193411">
    <property type="component" value="Unassembled WGS sequence"/>
</dbReference>
<evidence type="ECO:0000256" key="3">
    <source>
        <dbReference type="ARBA" id="ARBA00022801"/>
    </source>
</evidence>
<dbReference type="GO" id="GO:0004252">
    <property type="term" value="F:serine-type endopeptidase activity"/>
    <property type="evidence" value="ECO:0007669"/>
    <property type="project" value="UniProtKB-UniRule"/>
</dbReference>
<evidence type="ECO:0000313" key="12">
    <source>
        <dbReference type="Proteomes" id="UP000193411"/>
    </source>
</evidence>
<evidence type="ECO:0000313" key="11">
    <source>
        <dbReference type="EMBL" id="ORZ37208.1"/>
    </source>
</evidence>
<feature type="compositionally biased region" description="Low complexity" evidence="7">
    <location>
        <begin position="438"/>
        <end position="455"/>
    </location>
</feature>
<evidence type="ECO:0000256" key="4">
    <source>
        <dbReference type="ARBA" id="ARBA00022825"/>
    </source>
</evidence>
<dbReference type="Gene3D" id="3.30.70.80">
    <property type="entry name" value="Peptidase S8 propeptide/proteinase inhibitor I9"/>
    <property type="match status" value="1"/>
</dbReference>
<dbReference type="PROSITE" id="PS00138">
    <property type="entry name" value="SUBTILASE_SER"/>
    <property type="match status" value="1"/>
</dbReference>
<proteinExistence type="inferred from homology"/>
<keyword evidence="3 5" id="KW-0378">Hydrolase</keyword>
<dbReference type="InterPro" id="IPR023828">
    <property type="entry name" value="Peptidase_S8_Ser-AS"/>
</dbReference>
<dbReference type="FunFam" id="3.40.50.200:FF:000014">
    <property type="entry name" value="Proteinase K"/>
    <property type="match status" value="1"/>
</dbReference>
<keyword evidence="4 5" id="KW-0720">Serine protease</keyword>
<feature type="compositionally biased region" description="Pro residues" evidence="7">
    <location>
        <begin position="456"/>
        <end position="467"/>
    </location>
</feature>
<feature type="active site" description="Charge relay system" evidence="5">
    <location>
        <position position="154"/>
    </location>
</feature>
<organism evidence="11 12">
    <name type="scientific">Catenaria anguillulae PL171</name>
    <dbReference type="NCBI Taxonomy" id="765915"/>
    <lineage>
        <taxon>Eukaryota</taxon>
        <taxon>Fungi</taxon>
        <taxon>Fungi incertae sedis</taxon>
        <taxon>Blastocladiomycota</taxon>
        <taxon>Blastocladiomycetes</taxon>
        <taxon>Blastocladiales</taxon>
        <taxon>Catenariaceae</taxon>
        <taxon>Catenaria</taxon>
    </lineage>
</organism>
<dbReference type="InterPro" id="IPR022398">
    <property type="entry name" value="Peptidase_S8_His-AS"/>
</dbReference>
<evidence type="ECO:0000256" key="8">
    <source>
        <dbReference type="SAM" id="SignalP"/>
    </source>
</evidence>
<dbReference type="InterPro" id="IPR000209">
    <property type="entry name" value="Peptidase_S8/S53_dom"/>
</dbReference>
<dbReference type="InterPro" id="IPR015500">
    <property type="entry name" value="Peptidase_S8_subtilisin-rel"/>
</dbReference>
<comment type="similarity">
    <text evidence="1 5 6">Belongs to the peptidase S8 family.</text>
</comment>
<dbReference type="PANTHER" id="PTHR43806:SF11">
    <property type="entry name" value="CEREVISIN-RELATED"/>
    <property type="match status" value="1"/>
</dbReference>
<dbReference type="PROSITE" id="PS00136">
    <property type="entry name" value="SUBTILASE_ASP"/>
    <property type="match status" value="1"/>
</dbReference>
<dbReference type="InterPro" id="IPR050131">
    <property type="entry name" value="Peptidase_S8_subtilisin-like"/>
</dbReference>
<dbReference type="PROSITE" id="PS00137">
    <property type="entry name" value="SUBTILASE_HIS"/>
    <property type="match status" value="1"/>
</dbReference>
<evidence type="ECO:0000256" key="1">
    <source>
        <dbReference type="ARBA" id="ARBA00011073"/>
    </source>
</evidence>
<feature type="active site" description="Charge relay system" evidence="5">
    <location>
        <position position="339"/>
    </location>
</feature>
<evidence type="ECO:0000259" key="10">
    <source>
        <dbReference type="Pfam" id="PF05922"/>
    </source>
</evidence>
<dbReference type="InterPro" id="IPR036852">
    <property type="entry name" value="Peptidase_S8/S53_dom_sf"/>
</dbReference>
<evidence type="ECO:0000256" key="5">
    <source>
        <dbReference type="PROSITE-ProRule" id="PRU01240"/>
    </source>
</evidence>
<dbReference type="SUPFAM" id="SSF52743">
    <property type="entry name" value="Subtilisin-like"/>
    <property type="match status" value="1"/>
</dbReference>
<dbReference type="InterPro" id="IPR034193">
    <property type="entry name" value="PCSK9_ProteinaseK-like"/>
</dbReference>
<evidence type="ECO:0000259" key="9">
    <source>
        <dbReference type="Pfam" id="PF00082"/>
    </source>
</evidence>
<keyword evidence="12" id="KW-1185">Reference proteome</keyword>
<feature type="compositionally biased region" description="Pro residues" evidence="7">
    <location>
        <begin position="402"/>
        <end position="437"/>
    </location>
</feature>
<sequence>MKFLGLLSVALLALASTSSAAPASIKADKIPDKYIVLLKSDADQAQFTRALRGEIERENSRENAGVQSNLEREFKISSSFRGYSGTFSKNLVERLKNHPRVAAVEQDGVVHALGQQDTPPSWGLTRVSQRERKIPGPYVYPDNAGSGVQVYVIDTGIFHTHPDFEGRAKQVFKADARWPDTDDNGHGTHCASTVAGAAHGVAKKAELFGVKVLSRSGSGSWSGVVAGIEYVANEARKANRTVVANMSLGGGKNDLINNAVRNATAAGVVFAVAAGNENQNACNVSPASEPSAITVASSTNVDNLSSFSNWGTCVDVIAPGSDITGAWINNGVRTISGTSMASPHVAGGAALLLGANPALTPAEVTEQIIKQATLDAINLANANQKTTPNRLLYVQEEKKPEPTPTPVEPTPTPEPTAEPTPTPVEPTPTQEPTPSPEPTTTATPVEPTTTQEPTSTPTPSPAPAPEQ</sequence>
<feature type="domain" description="Peptidase S8/S53" evidence="9">
    <location>
        <begin position="145"/>
        <end position="380"/>
    </location>
</feature>
<dbReference type="OrthoDB" id="206201at2759"/>
<dbReference type="PANTHER" id="PTHR43806">
    <property type="entry name" value="PEPTIDASE S8"/>
    <property type="match status" value="1"/>
</dbReference>
<dbReference type="CDD" id="cd04077">
    <property type="entry name" value="Peptidases_S8_PCSK9_ProteinaseK_like"/>
    <property type="match status" value="1"/>
</dbReference>
<dbReference type="InterPro" id="IPR010259">
    <property type="entry name" value="S8pro/Inhibitor_I9"/>
</dbReference>
<dbReference type="STRING" id="765915.A0A1Y2HRJ3"/>
<dbReference type="GO" id="GO:0005615">
    <property type="term" value="C:extracellular space"/>
    <property type="evidence" value="ECO:0007669"/>
    <property type="project" value="TreeGrafter"/>
</dbReference>
<feature type="chain" id="PRO_5012372768" evidence="8">
    <location>
        <begin position="21"/>
        <end position="467"/>
    </location>
</feature>
<evidence type="ECO:0000256" key="6">
    <source>
        <dbReference type="RuleBase" id="RU003355"/>
    </source>
</evidence>
<dbReference type="AlphaFoldDB" id="A0A1Y2HRJ3"/>
<dbReference type="Pfam" id="PF00082">
    <property type="entry name" value="Peptidase_S8"/>
    <property type="match status" value="1"/>
</dbReference>
<dbReference type="GO" id="GO:0006508">
    <property type="term" value="P:proteolysis"/>
    <property type="evidence" value="ECO:0007669"/>
    <property type="project" value="UniProtKB-KW"/>
</dbReference>
<feature type="signal peptide" evidence="8">
    <location>
        <begin position="1"/>
        <end position="20"/>
    </location>
</feature>
<evidence type="ECO:0000256" key="2">
    <source>
        <dbReference type="ARBA" id="ARBA00022670"/>
    </source>
</evidence>
<keyword evidence="2 5" id="KW-0645">Protease</keyword>
<dbReference type="Pfam" id="PF05922">
    <property type="entry name" value="Inhibitor_I9"/>
    <property type="match status" value="1"/>
</dbReference>
<feature type="active site" description="Charge relay system" evidence="5">
    <location>
        <position position="186"/>
    </location>
</feature>
<feature type="domain" description="Inhibitor I9" evidence="10">
    <location>
        <begin position="33"/>
        <end position="111"/>
    </location>
</feature>
<dbReference type="EMBL" id="MCFL01000013">
    <property type="protein sequence ID" value="ORZ37208.1"/>
    <property type="molecule type" value="Genomic_DNA"/>
</dbReference>
<protein>
    <submittedName>
        <fullName evidence="11">Peptidase S8/S53 domain-containing protein</fullName>
    </submittedName>
</protein>
<dbReference type="InterPro" id="IPR037045">
    <property type="entry name" value="S8pro/Inhibitor_I9_sf"/>
</dbReference>
<reference evidence="11 12" key="1">
    <citation type="submission" date="2016-07" db="EMBL/GenBank/DDBJ databases">
        <title>Pervasive Adenine N6-methylation of Active Genes in Fungi.</title>
        <authorList>
            <consortium name="DOE Joint Genome Institute"/>
            <person name="Mondo S.J."/>
            <person name="Dannebaum R.O."/>
            <person name="Kuo R.C."/>
            <person name="Labutti K."/>
            <person name="Haridas S."/>
            <person name="Kuo A."/>
            <person name="Salamov A."/>
            <person name="Ahrendt S.R."/>
            <person name="Lipzen A."/>
            <person name="Sullivan W."/>
            <person name="Andreopoulos W.B."/>
            <person name="Clum A."/>
            <person name="Lindquist E."/>
            <person name="Daum C."/>
            <person name="Ramamoorthy G.K."/>
            <person name="Gryganskyi A."/>
            <person name="Culley D."/>
            <person name="Magnuson J.K."/>
            <person name="James T.Y."/>
            <person name="O'Malley M.A."/>
            <person name="Stajich J.E."/>
            <person name="Spatafora J.W."/>
            <person name="Visel A."/>
            <person name="Grigoriev I.V."/>
        </authorList>
    </citation>
    <scope>NUCLEOTIDE SEQUENCE [LARGE SCALE GENOMIC DNA]</scope>
    <source>
        <strain evidence="11 12">PL171</strain>
    </source>
</reference>
<dbReference type="PRINTS" id="PR00723">
    <property type="entry name" value="SUBTILISIN"/>
</dbReference>
<name>A0A1Y2HRJ3_9FUNG</name>
<feature type="region of interest" description="Disordered" evidence="7">
    <location>
        <begin position="396"/>
        <end position="467"/>
    </location>
</feature>
<dbReference type="InterPro" id="IPR023827">
    <property type="entry name" value="Peptidase_S8_Asp-AS"/>
</dbReference>
<keyword evidence="8" id="KW-0732">Signal</keyword>
<gene>
    <name evidence="11" type="ORF">BCR44DRAFT_128646</name>
</gene>
<dbReference type="Gene3D" id="3.40.50.200">
    <property type="entry name" value="Peptidase S8/S53 domain"/>
    <property type="match status" value="1"/>
</dbReference>
<dbReference type="PROSITE" id="PS51892">
    <property type="entry name" value="SUBTILASE"/>
    <property type="match status" value="1"/>
</dbReference>
<comment type="caution">
    <text evidence="11">The sequence shown here is derived from an EMBL/GenBank/DDBJ whole genome shotgun (WGS) entry which is preliminary data.</text>
</comment>